<proteinExistence type="predicted"/>
<accession>A0A0C3ULW6</accession>
<name>G7IDH2_MEDTR</name>
<feature type="transmembrane region" description="Helical" evidence="2">
    <location>
        <begin position="306"/>
        <end position="331"/>
    </location>
</feature>
<evidence type="ECO:0000256" key="2">
    <source>
        <dbReference type="SAM" id="Phobius"/>
    </source>
</evidence>
<dbReference type="PANTHER" id="PTHR33710">
    <property type="entry name" value="BNAC02G09200D PROTEIN"/>
    <property type="match status" value="1"/>
</dbReference>
<dbReference type="HOGENOM" id="CLU_000680_36_3_1"/>
<feature type="region of interest" description="Disordered" evidence="1">
    <location>
        <begin position="19"/>
        <end position="44"/>
    </location>
</feature>
<reference evidence="4" key="3">
    <citation type="submission" date="2015-04" db="UniProtKB">
        <authorList>
            <consortium name="EnsemblPlants"/>
        </authorList>
    </citation>
    <scope>IDENTIFICATION</scope>
    <source>
        <strain evidence="4">cv. Jemalong A17</strain>
    </source>
</reference>
<dbReference type="EMBL" id="CM001217">
    <property type="protein sequence ID" value="AES60103.2"/>
    <property type="molecule type" value="Genomic_DNA"/>
</dbReference>
<evidence type="ECO:0000313" key="4">
    <source>
        <dbReference type="EnsemblPlants" id="AES60103"/>
    </source>
</evidence>
<feature type="compositionally biased region" description="Low complexity" evidence="1">
    <location>
        <begin position="35"/>
        <end position="44"/>
    </location>
</feature>
<organism evidence="3 5">
    <name type="scientific">Medicago truncatula</name>
    <name type="common">Barrel medic</name>
    <name type="synonym">Medicago tribuloides</name>
    <dbReference type="NCBI Taxonomy" id="3880"/>
    <lineage>
        <taxon>Eukaryota</taxon>
        <taxon>Viridiplantae</taxon>
        <taxon>Streptophyta</taxon>
        <taxon>Embryophyta</taxon>
        <taxon>Tracheophyta</taxon>
        <taxon>Spermatophyta</taxon>
        <taxon>Magnoliopsida</taxon>
        <taxon>eudicotyledons</taxon>
        <taxon>Gunneridae</taxon>
        <taxon>Pentapetalae</taxon>
        <taxon>rosids</taxon>
        <taxon>fabids</taxon>
        <taxon>Fabales</taxon>
        <taxon>Fabaceae</taxon>
        <taxon>Papilionoideae</taxon>
        <taxon>50 kb inversion clade</taxon>
        <taxon>NPAAA clade</taxon>
        <taxon>Hologalegina</taxon>
        <taxon>IRL clade</taxon>
        <taxon>Trifolieae</taxon>
        <taxon>Medicago</taxon>
    </lineage>
</organism>
<dbReference type="GO" id="GO:0004519">
    <property type="term" value="F:endonuclease activity"/>
    <property type="evidence" value="ECO:0007669"/>
    <property type="project" value="UniProtKB-KW"/>
</dbReference>
<protein>
    <submittedName>
        <fullName evidence="3">Endonuclease/exonuclease/phosphatase family protein</fullName>
    </submittedName>
</protein>
<evidence type="ECO:0000313" key="5">
    <source>
        <dbReference type="Proteomes" id="UP000002051"/>
    </source>
</evidence>
<keyword evidence="3" id="KW-0540">Nuclease</keyword>
<dbReference type="Gene3D" id="3.60.10.10">
    <property type="entry name" value="Endonuclease/exonuclease/phosphatase"/>
    <property type="match status" value="1"/>
</dbReference>
<reference evidence="3 5" key="1">
    <citation type="journal article" date="2011" name="Nature">
        <title>The Medicago genome provides insight into the evolution of rhizobial symbioses.</title>
        <authorList>
            <person name="Young N.D."/>
            <person name="Debelle F."/>
            <person name="Oldroyd G.E."/>
            <person name="Geurts R."/>
            <person name="Cannon S.B."/>
            <person name="Udvardi M.K."/>
            <person name="Benedito V.A."/>
            <person name="Mayer K.F."/>
            <person name="Gouzy J."/>
            <person name="Schoof H."/>
            <person name="Van de Peer Y."/>
            <person name="Proost S."/>
            <person name="Cook D.R."/>
            <person name="Meyers B.C."/>
            <person name="Spannagl M."/>
            <person name="Cheung F."/>
            <person name="De Mita S."/>
            <person name="Krishnakumar V."/>
            <person name="Gundlach H."/>
            <person name="Zhou S."/>
            <person name="Mudge J."/>
            <person name="Bharti A.K."/>
            <person name="Murray J.D."/>
            <person name="Naoumkina M.A."/>
            <person name="Rosen B."/>
            <person name="Silverstein K.A."/>
            <person name="Tang H."/>
            <person name="Rombauts S."/>
            <person name="Zhao P.X."/>
            <person name="Zhou P."/>
            <person name="Barbe V."/>
            <person name="Bardou P."/>
            <person name="Bechner M."/>
            <person name="Bellec A."/>
            <person name="Berger A."/>
            <person name="Berges H."/>
            <person name="Bidwell S."/>
            <person name="Bisseling T."/>
            <person name="Choisne N."/>
            <person name="Couloux A."/>
            <person name="Denny R."/>
            <person name="Deshpande S."/>
            <person name="Dai X."/>
            <person name="Doyle J.J."/>
            <person name="Dudez A.M."/>
            <person name="Farmer A.D."/>
            <person name="Fouteau S."/>
            <person name="Franken C."/>
            <person name="Gibelin C."/>
            <person name="Gish J."/>
            <person name="Goldstein S."/>
            <person name="Gonzalez A.J."/>
            <person name="Green P.J."/>
            <person name="Hallab A."/>
            <person name="Hartog M."/>
            <person name="Hua A."/>
            <person name="Humphray S.J."/>
            <person name="Jeong D.H."/>
            <person name="Jing Y."/>
            <person name="Jocker A."/>
            <person name="Kenton S.M."/>
            <person name="Kim D.J."/>
            <person name="Klee K."/>
            <person name="Lai H."/>
            <person name="Lang C."/>
            <person name="Lin S."/>
            <person name="Macmil S.L."/>
            <person name="Magdelenat G."/>
            <person name="Matthews L."/>
            <person name="McCorrison J."/>
            <person name="Monaghan E.L."/>
            <person name="Mun J.H."/>
            <person name="Najar F.Z."/>
            <person name="Nicholson C."/>
            <person name="Noirot C."/>
            <person name="O'Bleness M."/>
            <person name="Paule C.R."/>
            <person name="Poulain J."/>
            <person name="Prion F."/>
            <person name="Qin B."/>
            <person name="Qu C."/>
            <person name="Retzel E.F."/>
            <person name="Riddle C."/>
            <person name="Sallet E."/>
            <person name="Samain S."/>
            <person name="Samson N."/>
            <person name="Sanders I."/>
            <person name="Saurat O."/>
            <person name="Scarpelli C."/>
            <person name="Schiex T."/>
            <person name="Segurens B."/>
            <person name="Severin A.J."/>
            <person name="Sherrier D.J."/>
            <person name="Shi R."/>
            <person name="Sims S."/>
            <person name="Singer S.R."/>
            <person name="Sinharoy S."/>
            <person name="Sterck L."/>
            <person name="Viollet A."/>
            <person name="Wang B.B."/>
            <person name="Wang K."/>
            <person name="Wang M."/>
            <person name="Wang X."/>
            <person name="Warfsmann J."/>
            <person name="Weissenbach J."/>
            <person name="White D.D."/>
            <person name="White J.D."/>
            <person name="Wiley G.B."/>
            <person name="Wincker P."/>
            <person name="Xing Y."/>
            <person name="Yang L."/>
            <person name="Yao Z."/>
            <person name="Ying F."/>
            <person name="Zhai J."/>
            <person name="Zhou L."/>
            <person name="Zuber A."/>
            <person name="Denarie J."/>
            <person name="Dixon R.A."/>
            <person name="May G.D."/>
            <person name="Schwartz D.C."/>
            <person name="Rogers J."/>
            <person name="Quetier F."/>
            <person name="Town C.D."/>
            <person name="Roe B.A."/>
        </authorList>
    </citation>
    <scope>NUCLEOTIDE SEQUENCE [LARGE SCALE GENOMIC DNA]</scope>
    <source>
        <strain evidence="3">A17</strain>
        <strain evidence="4 5">cv. Jemalong A17</strain>
    </source>
</reference>
<keyword evidence="3" id="KW-0255">Endonuclease</keyword>
<keyword evidence="5" id="KW-1185">Reference proteome</keyword>
<accession>G7IDH2</accession>
<evidence type="ECO:0000256" key="1">
    <source>
        <dbReference type="SAM" id="MobiDB-lite"/>
    </source>
</evidence>
<dbReference type="SUPFAM" id="SSF56219">
    <property type="entry name" value="DNase I-like"/>
    <property type="match status" value="1"/>
</dbReference>
<dbReference type="PANTHER" id="PTHR33710:SF64">
    <property type="entry name" value="ENDONUCLEASE_EXONUCLEASE_PHOSPHATASE DOMAIN-CONTAINING PROTEIN"/>
    <property type="match status" value="1"/>
</dbReference>
<keyword evidence="2" id="KW-0472">Membrane</keyword>
<evidence type="ECO:0000313" key="3">
    <source>
        <dbReference type="EMBL" id="AES60103.2"/>
    </source>
</evidence>
<dbReference type="Proteomes" id="UP000002051">
    <property type="component" value="Unassembled WGS sequence"/>
</dbReference>
<dbReference type="InterPro" id="IPR036691">
    <property type="entry name" value="Endo/exonu/phosph_ase_sf"/>
</dbReference>
<keyword evidence="2" id="KW-1133">Transmembrane helix</keyword>
<gene>
    <name evidence="3" type="ordered locus">MTR_1g040450</name>
</gene>
<sequence>MSATDRNFFLRILKKHKRKKKGRAGVHLSKAATDSNSHSSNNSISSVNHDWENWAHLHGKADVVAADVQSLGRGGELREATAGAKACGKVWVRGWMWESVEGGTSTEASCGLVTVWNASRIAVFSSMSYDHVLVIKGKVISSGEEFVVCNVYAPCDLVAKKELWERLHLLAINYIDLCLCVCGDFNSVQSIDERKGRGTVFRQGDAELFNKFIQDNFLIDLPICGRLFTWYYGDVVSMSRLDRFLLSNKWCEKWPSCIQVAYQRGLSDHVPVLLYVDDANWGPHLLQMLKCWFDYTSYEDFVRAKWGTFSMVVCLVEGVIMLLMWCMSMVLEWKRCIIFARLSIIIFQHTLRQLLQCGLE</sequence>
<reference evidence="3 5" key="2">
    <citation type="journal article" date="2014" name="BMC Genomics">
        <title>An improved genome release (version Mt4.0) for the model legume Medicago truncatula.</title>
        <authorList>
            <person name="Tang H."/>
            <person name="Krishnakumar V."/>
            <person name="Bidwell S."/>
            <person name="Rosen B."/>
            <person name="Chan A."/>
            <person name="Zhou S."/>
            <person name="Gentzbittel L."/>
            <person name="Childs K.L."/>
            <person name="Yandell M."/>
            <person name="Gundlach H."/>
            <person name="Mayer K.F."/>
            <person name="Schwartz D.C."/>
            <person name="Town C.D."/>
        </authorList>
    </citation>
    <scope>GENOME REANNOTATION</scope>
    <source>
        <strain evidence="3">A17</strain>
        <strain evidence="4 5">cv. Jemalong A17</strain>
    </source>
</reference>
<dbReference type="AlphaFoldDB" id="G7IDH2"/>
<keyword evidence="2" id="KW-0812">Transmembrane</keyword>
<dbReference type="EnsemblPlants" id="AES60103">
    <property type="protein sequence ID" value="AES60103"/>
    <property type="gene ID" value="MTR_1g040450"/>
</dbReference>
<keyword evidence="3" id="KW-0378">Hydrolase</keyword>